<dbReference type="Pfam" id="PF00004">
    <property type="entry name" value="AAA"/>
    <property type="match status" value="1"/>
</dbReference>
<feature type="domain" description="Clp ATPase C-terminal" evidence="8">
    <location>
        <begin position="679"/>
        <end position="769"/>
    </location>
</feature>
<feature type="coiled-coil region" evidence="5">
    <location>
        <begin position="364"/>
        <end position="410"/>
    </location>
</feature>
<evidence type="ECO:0000256" key="3">
    <source>
        <dbReference type="ARBA" id="ARBA00022840"/>
    </source>
</evidence>
<protein>
    <submittedName>
        <fullName evidence="9">ATP-dependent Clp protease ATP-binding subunit</fullName>
    </submittedName>
</protein>
<feature type="domain" description="AAA+ ATPase" evidence="7">
    <location>
        <begin position="160"/>
        <end position="305"/>
    </location>
</feature>
<dbReference type="Pfam" id="PF17871">
    <property type="entry name" value="AAA_lid_9"/>
    <property type="match status" value="1"/>
</dbReference>
<evidence type="ECO:0000256" key="1">
    <source>
        <dbReference type="ARBA" id="ARBA00022737"/>
    </source>
</evidence>
<organism evidence="9 10">
    <name type="scientific">Conexibacter stalactiti</name>
    <dbReference type="NCBI Taxonomy" id="1940611"/>
    <lineage>
        <taxon>Bacteria</taxon>
        <taxon>Bacillati</taxon>
        <taxon>Actinomycetota</taxon>
        <taxon>Thermoleophilia</taxon>
        <taxon>Solirubrobacterales</taxon>
        <taxon>Conexibacteraceae</taxon>
        <taxon>Conexibacter</taxon>
    </lineage>
</organism>
<dbReference type="PROSITE" id="PS00870">
    <property type="entry name" value="CLPAB_1"/>
    <property type="match status" value="1"/>
</dbReference>
<reference evidence="9 10" key="2">
    <citation type="submission" date="2023-10" db="EMBL/GenBank/DDBJ databases">
        <authorList>
            <person name="Han X.F."/>
        </authorList>
    </citation>
    <scope>NUCLEOTIDE SEQUENCE [LARGE SCALE GENOMIC DNA]</scope>
    <source>
        <strain evidence="9 10">KCTC 39840</strain>
    </source>
</reference>
<dbReference type="InterPro" id="IPR001270">
    <property type="entry name" value="ClpA/B"/>
</dbReference>
<evidence type="ECO:0000313" key="9">
    <source>
        <dbReference type="EMBL" id="MDW5593204.1"/>
    </source>
</evidence>
<accession>A0ABU4HKH1</accession>
<dbReference type="GO" id="GO:0008233">
    <property type="term" value="F:peptidase activity"/>
    <property type="evidence" value="ECO:0007669"/>
    <property type="project" value="UniProtKB-KW"/>
</dbReference>
<keyword evidence="1" id="KW-0677">Repeat</keyword>
<dbReference type="SMART" id="SM01086">
    <property type="entry name" value="ClpB_D2-small"/>
    <property type="match status" value="1"/>
</dbReference>
<dbReference type="Pfam" id="PF07724">
    <property type="entry name" value="AAA_2"/>
    <property type="match status" value="1"/>
</dbReference>
<dbReference type="RefSeq" id="WP_318595466.1">
    <property type="nucleotide sequence ID" value="NZ_JAWSTH010000003.1"/>
</dbReference>
<dbReference type="CDD" id="cd19499">
    <property type="entry name" value="RecA-like_ClpB_Hsp104-like"/>
    <property type="match status" value="1"/>
</dbReference>
<keyword evidence="10" id="KW-1185">Reference proteome</keyword>
<evidence type="ECO:0000256" key="4">
    <source>
        <dbReference type="ARBA" id="ARBA00023186"/>
    </source>
</evidence>
<dbReference type="InterPro" id="IPR003593">
    <property type="entry name" value="AAA+_ATPase"/>
</dbReference>
<dbReference type="InterPro" id="IPR018368">
    <property type="entry name" value="ClpA/B_CS1"/>
</dbReference>
<feature type="domain" description="AAA+ ATPase" evidence="7">
    <location>
        <begin position="502"/>
        <end position="662"/>
    </location>
</feature>
<dbReference type="InterPro" id="IPR019489">
    <property type="entry name" value="Clp_ATPase_C"/>
</dbReference>
<evidence type="ECO:0000256" key="5">
    <source>
        <dbReference type="SAM" id="Coils"/>
    </source>
</evidence>
<dbReference type="PANTHER" id="PTHR11638:SF18">
    <property type="entry name" value="HEAT SHOCK PROTEIN 104"/>
    <property type="match status" value="1"/>
</dbReference>
<dbReference type="Proteomes" id="UP001284601">
    <property type="component" value="Unassembled WGS sequence"/>
</dbReference>
<dbReference type="InterPro" id="IPR050130">
    <property type="entry name" value="ClpA_ClpB"/>
</dbReference>
<keyword evidence="2" id="KW-0547">Nucleotide-binding</keyword>
<proteinExistence type="predicted"/>
<keyword evidence="3 9" id="KW-0067">ATP-binding</keyword>
<dbReference type="GO" id="GO:0006508">
    <property type="term" value="P:proteolysis"/>
    <property type="evidence" value="ECO:0007669"/>
    <property type="project" value="UniProtKB-KW"/>
</dbReference>
<dbReference type="Gene3D" id="1.10.8.60">
    <property type="match status" value="1"/>
</dbReference>
<dbReference type="SUPFAM" id="SSF52540">
    <property type="entry name" value="P-loop containing nucleoside triphosphate hydrolases"/>
    <property type="match status" value="2"/>
</dbReference>
<gene>
    <name evidence="9" type="ORF">R7226_02565</name>
</gene>
<dbReference type="Gene3D" id="3.40.50.300">
    <property type="entry name" value="P-loop containing nucleotide triphosphate hydrolases"/>
    <property type="match status" value="3"/>
</dbReference>
<name>A0ABU4HKH1_9ACTN</name>
<dbReference type="CDD" id="cd00009">
    <property type="entry name" value="AAA"/>
    <property type="match status" value="1"/>
</dbReference>
<dbReference type="SMART" id="SM00382">
    <property type="entry name" value="AAA"/>
    <property type="match status" value="2"/>
</dbReference>
<feature type="compositionally biased region" description="Basic and acidic residues" evidence="6">
    <location>
        <begin position="126"/>
        <end position="141"/>
    </location>
</feature>
<evidence type="ECO:0000259" key="8">
    <source>
        <dbReference type="SMART" id="SM01086"/>
    </source>
</evidence>
<dbReference type="InterPro" id="IPR027417">
    <property type="entry name" value="P-loop_NTPase"/>
</dbReference>
<evidence type="ECO:0000259" key="7">
    <source>
        <dbReference type="SMART" id="SM00382"/>
    </source>
</evidence>
<dbReference type="InterPro" id="IPR041546">
    <property type="entry name" value="ClpA/ClpB_AAA_lid"/>
</dbReference>
<dbReference type="PRINTS" id="PR00300">
    <property type="entry name" value="CLPPROTEASEA"/>
</dbReference>
<keyword evidence="9" id="KW-0378">Hydrolase</keyword>
<dbReference type="EMBL" id="JAWSTH010000003">
    <property type="protein sequence ID" value="MDW5593204.1"/>
    <property type="molecule type" value="Genomic_DNA"/>
</dbReference>
<reference evidence="10" key="1">
    <citation type="submission" date="2023-07" db="EMBL/GenBank/DDBJ databases">
        <title>Conexibacter stalactiti sp. nov., isolated from stalactites in a lava cave and emended description of the genus Conexibacter.</title>
        <authorList>
            <person name="Lee S.D."/>
        </authorList>
    </citation>
    <scope>NUCLEOTIDE SEQUENCE [LARGE SCALE GENOMIC DNA]</scope>
    <source>
        <strain evidence="10">KCTC 39840</strain>
    </source>
</reference>
<comment type="caution">
    <text evidence="9">The sequence shown here is derived from an EMBL/GenBank/DDBJ whole genome shotgun (WGS) entry which is preliminary data.</text>
</comment>
<evidence type="ECO:0000256" key="2">
    <source>
        <dbReference type="ARBA" id="ARBA00022741"/>
    </source>
</evidence>
<evidence type="ECO:0000313" key="10">
    <source>
        <dbReference type="Proteomes" id="UP001284601"/>
    </source>
</evidence>
<dbReference type="GO" id="GO:0005524">
    <property type="term" value="F:ATP binding"/>
    <property type="evidence" value="ECO:0007669"/>
    <property type="project" value="UniProtKB-KW"/>
</dbReference>
<keyword evidence="5" id="KW-0175">Coiled coil</keyword>
<keyword evidence="9" id="KW-0645">Protease</keyword>
<keyword evidence="4" id="KW-0143">Chaperone</keyword>
<dbReference type="Pfam" id="PF10431">
    <property type="entry name" value="ClpB_D2-small"/>
    <property type="match status" value="1"/>
</dbReference>
<dbReference type="InterPro" id="IPR003959">
    <property type="entry name" value="ATPase_AAA_core"/>
</dbReference>
<feature type="region of interest" description="Disordered" evidence="6">
    <location>
        <begin position="50"/>
        <end position="141"/>
    </location>
</feature>
<evidence type="ECO:0000256" key="6">
    <source>
        <dbReference type="SAM" id="MobiDB-lite"/>
    </source>
</evidence>
<dbReference type="PANTHER" id="PTHR11638">
    <property type="entry name" value="ATP-DEPENDENT CLP PROTEASE"/>
    <property type="match status" value="1"/>
</dbReference>
<sequence length="782" mass="83857">MANHEHSSTGGAESCAVCGKRPGTVPVAWSAQGQRVDGALCETCARTLLAGPAAGGGSRDPRRPSPFGAFPPADGERNERGFPRASRGAGSFPQPGPAWAPNQRGVATAHGDGDDGGSKTPTLDQFGRDLTEDARNGRIDPVIGRDDEIEQTIEVLARRRKNNAVLIGEAGVGKTAIAEGLALRIAQQQVPETLHDVRLVAVDLGGMVAGAQFRGQFEQRLKTALQEVVDSDGKVVLFIDELHTIVGAGGAEGAMDAANLLKPLLARGELRVVGATTLAEYRKIEKDGALARRFAAVHVEEPTVEATVAILRGLRSAYEQHHGVKIADAALEAAARLSDRYVTEYHLPDKAIDLIDQASARVHLNGERGDVAKLRRELEHLQAEKQAAVDAEAYEDASELKTRIARLEQQIEVLEPGEAVAGEAARPGTAAGGLAVTETDVAAVVAVRTGIPVGELVEGELEKLQELESDLHDRVIGQDAAVEVVADTIRRARVGLSEGDRPVGSFLFLGPTGVGKTELVKALAERLFGDERSLVRIDMSEFREPHTVARLIGSPPGYVGYGDGGQLTEPVRRRPYSVVLLDEIEKAHPEVWNVLLQLMDDGRLTDGEGRTVDFTNTILVMTSNLGAGGAKKRGIGFTAEEGGELDRAEASERMIAAAKNAFLPEFVNRIDELVVFDALSAEQIERIGELIVARVEVRLEDEREISLDVEQELIARLAREGFDPQYGARPLQRHVRRTLEKVLTKAIVEGRLRDGDRVTAGDADGEIELTIEPSALPEPVAA</sequence>